<protein>
    <recommendedName>
        <fullName evidence="4">DUF2752 domain-containing protein</fullName>
    </recommendedName>
</protein>
<keyword evidence="1" id="KW-0812">Transmembrane</keyword>
<keyword evidence="1" id="KW-1133">Transmembrane helix</keyword>
<feature type="transmembrane region" description="Helical" evidence="1">
    <location>
        <begin position="154"/>
        <end position="170"/>
    </location>
</feature>
<dbReference type="EMBL" id="MFIX01000144">
    <property type="protein sequence ID" value="OGG03432.1"/>
    <property type="molecule type" value="Genomic_DNA"/>
</dbReference>
<proteinExistence type="predicted"/>
<keyword evidence="1" id="KW-0472">Membrane</keyword>
<feature type="transmembrane region" description="Helical" evidence="1">
    <location>
        <begin position="116"/>
        <end position="133"/>
    </location>
</feature>
<dbReference type="Pfam" id="PF10825">
    <property type="entry name" value="DUF2752"/>
    <property type="match status" value="1"/>
</dbReference>
<evidence type="ECO:0000256" key="1">
    <source>
        <dbReference type="SAM" id="Phobius"/>
    </source>
</evidence>
<evidence type="ECO:0000313" key="2">
    <source>
        <dbReference type="EMBL" id="OGG03432.1"/>
    </source>
</evidence>
<feature type="transmembrane region" description="Helical" evidence="1">
    <location>
        <begin position="54"/>
        <end position="73"/>
    </location>
</feature>
<dbReference type="InterPro" id="IPR021215">
    <property type="entry name" value="DUF2752"/>
</dbReference>
<dbReference type="AlphaFoldDB" id="A0A1F5YU42"/>
<reference evidence="2 3" key="1">
    <citation type="journal article" date="2016" name="Nat. Commun.">
        <title>Thousands of microbial genomes shed light on interconnected biogeochemical processes in an aquifer system.</title>
        <authorList>
            <person name="Anantharaman K."/>
            <person name="Brown C.T."/>
            <person name="Hug L.A."/>
            <person name="Sharon I."/>
            <person name="Castelle C.J."/>
            <person name="Probst A.J."/>
            <person name="Thomas B.C."/>
            <person name="Singh A."/>
            <person name="Wilkins M.J."/>
            <person name="Karaoz U."/>
            <person name="Brodie E.L."/>
            <person name="Williams K.H."/>
            <person name="Hubbard S.S."/>
            <person name="Banfield J.F."/>
        </authorList>
    </citation>
    <scope>NUCLEOTIDE SEQUENCE [LARGE SCALE GENOMIC DNA]</scope>
</reference>
<evidence type="ECO:0000313" key="3">
    <source>
        <dbReference type="Proteomes" id="UP000179129"/>
    </source>
</evidence>
<evidence type="ECO:0008006" key="4">
    <source>
        <dbReference type="Google" id="ProtNLM"/>
    </source>
</evidence>
<comment type="caution">
    <text evidence="2">The sequence shown here is derived from an EMBL/GenBank/DDBJ whole genome shotgun (WGS) entry which is preliminary data.</text>
</comment>
<accession>A0A1F5YU42</accession>
<organism evidence="2 3">
    <name type="scientific">Candidatus Glassbacteria bacterium RIFCSPLOWO2_12_FULL_58_11</name>
    <dbReference type="NCBI Taxonomy" id="1817867"/>
    <lineage>
        <taxon>Bacteria</taxon>
        <taxon>Candidatus Glassiibacteriota</taxon>
    </lineage>
</organism>
<sequence length="171" mass="18810">MYQTLFNAFSNANVSQSKSQYNLYLERKLRPLPPRGPVSLPEPGTSRTRKARNLSLALLGTAAFFVLLKGSALEKIPRLCPWYNLSGTDCPFCGLIRSLAALGSGNLSQAAQFHPFGPLVAAFGLAVLAGSLYRWRTGREPAVLSFFDNHTGRISILVGICWLLWWLLGIL</sequence>
<name>A0A1F5YU42_9BACT</name>
<dbReference type="Proteomes" id="UP000179129">
    <property type="component" value="Unassembled WGS sequence"/>
</dbReference>
<gene>
    <name evidence="2" type="ORF">A3F83_13225</name>
</gene>